<comment type="caution">
    <text evidence="10">The sequence shown here is derived from an EMBL/GenBank/DDBJ whole genome shotgun (WGS) entry which is preliminary data.</text>
</comment>
<dbReference type="SUPFAM" id="SSF56112">
    <property type="entry name" value="Protein kinase-like (PK-like)"/>
    <property type="match status" value="1"/>
</dbReference>
<dbReference type="PANTHER" id="PTHR44167:SF23">
    <property type="entry name" value="CDC7 KINASE, ISOFORM A-RELATED"/>
    <property type="match status" value="1"/>
</dbReference>
<evidence type="ECO:0000256" key="5">
    <source>
        <dbReference type="ARBA" id="ARBA00022777"/>
    </source>
</evidence>
<dbReference type="AlphaFoldDB" id="A0AAN8XEU3"/>
<keyword evidence="11" id="KW-1185">Reference proteome</keyword>
<sequence length="581" mass="64557">MDEWMWRKDGVVLVNIYSQISQMDNQNCTTQDAKLKRDEDAVAMLQDAVPQLDSLFVISHAIGHGTFSSVYFARTKHATTINGRKHFAVKHIIPTSHPSRVFMEVKCLKMIGGSDNVMGVTLCFREMNHIVIVMPYFAHDSFSDYVGSLTTSELQDYLKNLLIALCRVHHFKIIHRDVKPANFLYNRKHRRYSLVDFGLAQEVSSLNKIGGNQFPSPPTINTPHLTSNKTVKRKLATSQDETEYEKKKKSRHFSPSTSAAGSVLSSASSRVNTGLRRSPRKQCLIPLSPKKENLATPRKASNIFVLQDSPSKHTRSAEAGHRSGASKDHDTKIPSYCAKIKQEAAETVRRSPRKSVSLTMKGPLEGLAKYLQEATTAHAKTPSMRVEDYIGECTPSGDSSFVNRTLSLRQKQSQSLGCSPRVSGIGDSRSHSLEKANSCKNTRVLQEVQTKSGTVLKPVSCHCYGSARICSVCMGRSNQHAPRAGTPGFRAPEVLLRHPDQGTAVDMWSVGVILLCLLSGRYPFFRAVDDLSTLAEIATLIGTYSIRKAAAKYGKTFKFVHETFHLAGIIKRYCAGVMYWC</sequence>
<dbReference type="PANTHER" id="PTHR44167">
    <property type="entry name" value="OVARIAN-SPECIFIC SERINE/THREONINE-PROTEIN KINASE LOK-RELATED"/>
    <property type="match status" value="1"/>
</dbReference>
<organism evidence="10 11">
    <name type="scientific">Halocaridina rubra</name>
    <name type="common">Hawaiian red shrimp</name>
    <dbReference type="NCBI Taxonomy" id="373956"/>
    <lineage>
        <taxon>Eukaryota</taxon>
        <taxon>Metazoa</taxon>
        <taxon>Ecdysozoa</taxon>
        <taxon>Arthropoda</taxon>
        <taxon>Crustacea</taxon>
        <taxon>Multicrustacea</taxon>
        <taxon>Malacostraca</taxon>
        <taxon>Eumalacostraca</taxon>
        <taxon>Eucarida</taxon>
        <taxon>Decapoda</taxon>
        <taxon>Pleocyemata</taxon>
        <taxon>Caridea</taxon>
        <taxon>Atyoidea</taxon>
        <taxon>Atyidae</taxon>
        <taxon>Halocaridina</taxon>
    </lineage>
</organism>
<feature type="compositionally biased region" description="Low complexity" evidence="8">
    <location>
        <begin position="254"/>
        <end position="269"/>
    </location>
</feature>
<keyword evidence="5" id="KW-0418">Kinase</keyword>
<keyword evidence="6 7" id="KW-0067">ATP-binding</keyword>
<dbReference type="PROSITE" id="PS00108">
    <property type="entry name" value="PROTEIN_KINASE_ST"/>
    <property type="match status" value="1"/>
</dbReference>
<feature type="region of interest" description="Disordered" evidence="8">
    <location>
        <begin position="309"/>
        <end position="331"/>
    </location>
</feature>
<dbReference type="EC" id="2.7.11.1" evidence="1"/>
<keyword evidence="2" id="KW-0723">Serine/threonine-protein kinase</keyword>
<dbReference type="InterPro" id="IPR000719">
    <property type="entry name" value="Prot_kinase_dom"/>
</dbReference>
<dbReference type="Gene3D" id="3.30.200.20">
    <property type="entry name" value="Phosphorylase Kinase, domain 1"/>
    <property type="match status" value="1"/>
</dbReference>
<evidence type="ECO:0000256" key="3">
    <source>
        <dbReference type="ARBA" id="ARBA00022679"/>
    </source>
</evidence>
<evidence type="ECO:0000313" key="11">
    <source>
        <dbReference type="Proteomes" id="UP001381693"/>
    </source>
</evidence>
<proteinExistence type="predicted"/>
<evidence type="ECO:0000256" key="6">
    <source>
        <dbReference type="ARBA" id="ARBA00022840"/>
    </source>
</evidence>
<evidence type="ECO:0000313" key="10">
    <source>
        <dbReference type="EMBL" id="KAK7079123.1"/>
    </source>
</evidence>
<evidence type="ECO:0000256" key="1">
    <source>
        <dbReference type="ARBA" id="ARBA00012513"/>
    </source>
</evidence>
<keyword evidence="3 10" id="KW-0808">Transferase</keyword>
<dbReference type="GO" id="GO:0051301">
    <property type="term" value="P:cell division"/>
    <property type="evidence" value="ECO:0007669"/>
    <property type="project" value="UniProtKB-KW"/>
</dbReference>
<protein>
    <recommendedName>
        <fullName evidence="1">non-specific serine/threonine protein kinase</fullName>
        <ecNumber evidence="1">2.7.11.1</ecNumber>
    </recommendedName>
</protein>
<keyword evidence="4 7" id="KW-0547">Nucleotide-binding</keyword>
<name>A0AAN8XEU3_HALRR</name>
<dbReference type="Pfam" id="PF00069">
    <property type="entry name" value="Pkinase"/>
    <property type="match status" value="2"/>
</dbReference>
<feature type="compositionally biased region" description="Basic and acidic residues" evidence="8">
    <location>
        <begin position="315"/>
        <end position="331"/>
    </location>
</feature>
<feature type="region of interest" description="Disordered" evidence="8">
    <location>
        <begin position="210"/>
        <end position="278"/>
    </location>
</feature>
<feature type="binding site" evidence="7">
    <location>
        <position position="90"/>
    </location>
    <ligand>
        <name>ATP</name>
        <dbReference type="ChEBI" id="CHEBI:30616"/>
    </ligand>
</feature>
<dbReference type="InterPro" id="IPR008271">
    <property type="entry name" value="Ser/Thr_kinase_AS"/>
</dbReference>
<evidence type="ECO:0000256" key="4">
    <source>
        <dbReference type="ARBA" id="ARBA00022741"/>
    </source>
</evidence>
<evidence type="ECO:0000256" key="8">
    <source>
        <dbReference type="SAM" id="MobiDB-lite"/>
    </source>
</evidence>
<dbReference type="InterPro" id="IPR017441">
    <property type="entry name" value="Protein_kinase_ATP_BS"/>
</dbReference>
<dbReference type="GO" id="GO:0005524">
    <property type="term" value="F:ATP binding"/>
    <property type="evidence" value="ECO:0007669"/>
    <property type="project" value="UniProtKB-UniRule"/>
</dbReference>
<dbReference type="Gene3D" id="1.10.510.10">
    <property type="entry name" value="Transferase(Phosphotransferase) domain 1"/>
    <property type="match status" value="2"/>
</dbReference>
<accession>A0AAN8XEU3</accession>
<dbReference type="SMART" id="SM00220">
    <property type="entry name" value="S_TKc"/>
    <property type="match status" value="1"/>
</dbReference>
<keyword evidence="10" id="KW-0131">Cell cycle</keyword>
<dbReference type="GO" id="GO:0004674">
    <property type="term" value="F:protein serine/threonine kinase activity"/>
    <property type="evidence" value="ECO:0007669"/>
    <property type="project" value="UniProtKB-KW"/>
</dbReference>
<dbReference type="PROSITE" id="PS00107">
    <property type="entry name" value="PROTEIN_KINASE_ATP"/>
    <property type="match status" value="1"/>
</dbReference>
<reference evidence="10 11" key="1">
    <citation type="submission" date="2023-11" db="EMBL/GenBank/DDBJ databases">
        <title>Halocaridina rubra genome assembly.</title>
        <authorList>
            <person name="Smith C."/>
        </authorList>
    </citation>
    <scope>NUCLEOTIDE SEQUENCE [LARGE SCALE GENOMIC DNA]</scope>
    <source>
        <strain evidence="10">EP-1</strain>
        <tissue evidence="10">Whole</tissue>
    </source>
</reference>
<evidence type="ECO:0000256" key="2">
    <source>
        <dbReference type="ARBA" id="ARBA00022527"/>
    </source>
</evidence>
<dbReference type="EMBL" id="JAXCGZ010007579">
    <property type="protein sequence ID" value="KAK7079123.1"/>
    <property type="molecule type" value="Genomic_DNA"/>
</dbReference>
<dbReference type="PROSITE" id="PS50011">
    <property type="entry name" value="PROTEIN_KINASE_DOM"/>
    <property type="match status" value="1"/>
</dbReference>
<gene>
    <name evidence="10" type="primary">CDC7</name>
    <name evidence="10" type="ORF">SK128_014246</name>
</gene>
<feature type="domain" description="Protein kinase" evidence="9">
    <location>
        <begin position="56"/>
        <end position="581"/>
    </location>
</feature>
<dbReference type="InterPro" id="IPR011009">
    <property type="entry name" value="Kinase-like_dom_sf"/>
</dbReference>
<evidence type="ECO:0000256" key="7">
    <source>
        <dbReference type="PROSITE-ProRule" id="PRU10141"/>
    </source>
</evidence>
<keyword evidence="10" id="KW-0132">Cell division</keyword>
<dbReference type="Proteomes" id="UP001381693">
    <property type="component" value="Unassembled WGS sequence"/>
</dbReference>
<dbReference type="GO" id="GO:0044773">
    <property type="term" value="P:mitotic DNA damage checkpoint signaling"/>
    <property type="evidence" value="ECO:0007669"/>
    <property type="project" value="TreeGrafter"/>
</dbReference>
<dbReference type="GO" id="GO:0005634">
    <property type="term" value="C:nucleus"/>
    <property type="evidence" value="ECO:0007669"/>
    <property type="project" value="TreeGrafter"/>
</dbReference>
<evidence type="ECO:0000259" key="9">
    <source>
        <dbReference type="PROSITE" id="PS50011"/>
    </source>
</evidence>